<dbReference type="InterPro" id="IPR052174">
    <property type="entry name" value="Flavoredoxin"/>
</dbReference>
<dbReference type="InterPro" id="IPR012349">
    <property type="entry name" value="Split_barrel_FMN-bd"/>
</dbReference>
<keyword evidence="8" id="KW-1185">Reference proteome</keyword>
<evidence type="ECO:0000313" key="8">
    <source>
        <dbReference type="Proteomes" id="UP000249300"/>
    </source>
</evidence>
<keyword evidence="2" id="KW-0285">Flavoprotein</keyword>
<evidence type="ECO:0000256" key="1">
    <source>
        <dbReference type="ARBA" id="ARBA00001917"/>
    </source>
</evidence>
<reference evidence="5 7" key="1">
    <citation type="submission" date="2014-08" db="EMBL/GenBank/DDBJ databases">
        <title>Porphyromonas crevioricanis strain:COT-253_OH1447 Genome sequencing.</title>
        <authorList>
            <person name="Wallis C."/>
            <person name="Deusch O."/>
            <person name="O'Flynn C."/>
            <person name="Davis I."/>
            <person name="Jospin G."/>
            <person name="Darling A.E."/>
            <person name="Coil D.A."/>
            <person name="Alexiev A."/>
            <person name="Horsfall A."/>
            <person name="Kirkwood N."/>
            <person name="Harris S."/>
            <person name="Eisen J.A."/>
        </authorList>
    </citation>
    <scope>NUCLEOTIDE SEQUENCE [LARGE SCALE GENOMIC DNA]</scope>
    <source>
        <strain evidence="7">COT-253 OH1447</strain>
        <strain evidence="5">COT-253_OH1447</strain>
    </source>
</reference>
<evidence type="ECO:0000256" key="3">
    <source>
        <dbReference type="ARBA" id="ARBA00038054"/>
    </source>
</evidence>
<evidence type="ECO:0000313" key="7">
    <source>
        <dbReference type="Proteomes" id="UP000030136"/>
    </source>
</evidence>
<dbReference type="OrthoDB" id="9794638at2"/>
<sequence>MSRQDWKPGTLLYPLPAALVSCGDSPENYNLITVSWTGTICSTPPMCYISVRKERHSHAILSATGEFGLNLTNRAMAKATDWCGVRSGKDYDKFAETGLQPEKGKLISAPLVAESPLSLECKIRQVLELGSHDMFLADVVNVRVDPRYLDPESGAFDMQAADLLVYAHGEYFALGDFIGYFGWSVKKTPGAPQRRYGRKG</sequence>
<dbReference type="STRING" id="393921.HQ45_07360"/>
<gene>
    <name evidence="6" type="primary">flr</name>
    <name evidence="5" type="ORF">HQ38_08810</name>
    <name evidence="6" type="ORF">NCTC12858_00977</name>
</gene>
<evidence type="ECO:0000313" key="6">
    <source>
        <dbReference type="EMBL" id="SQH73133.1"/>
    </source>
</evidence>
<dbReference type="EMBL" id="LS483447">
    <property type="protein sequence ID" value="SQH73133.1"/>
    <property type="molecule type" value="Genomic_DNA"/>
</dbReference>
<accession>A0A0A2FE89</accession>
<dbReference type="eggNOG" id="COG1853">
    <property type="taxonomic scope" value="Bacteria"/>
</dbReference>
<dbReference type="PROSITE" id="PS51257">
    <property type="entry name" value="PROKAR_LIPOPROTEIN"/>
    <property type="match status" value="1"/>
</dbReference>
<organism evidence="5 7">
    <name type="scientific">Porphyromonas crevioricanis</name>
    <dbReference type="NCBI Taxonomy" id="393921"/>
    <lineage>
        <taxon>Bacteria</taxon>
        <taxon>Pseudomonadati</taxon>
        <taxon>Bacteroidota</taxon>
        <taxon>Bacteroidia</taxon>
        <taxon>Bacteroidales</taxon>
        <taxon>Porphyromonadaceae</taxon>
        <taxon>Porphyromonas</taxon>
    </lineage>
</organism>
<dbReference type="InterPro" id="IPR002563">
    <property type="entry name" value="Flavin_Rdtase-like_dom"/>
</dbReference>
<feature type="domain" description="Flavin reductase like" evidence="4">
    <location>
        <begin position="10"/>
        <end position="158"/>
    </location>
</feature>
<dbReference type="PANTHER" id="PTHR43567:SF1">
    <property type="entry name" value="FLAVOREDOXIN"/>
    <property type="match status" value="1"/>
</dbReference>
<dbReference type="Pfam" id="PF01613">
    <property type="entry name" value="Flavin_Reduct"/>
    <property type="match status" value="1"/>
</dbReference>
<evidence type="ECO:0000256" key="2">
    <source>
        <dbReference type="ARBA" id="ARBA00022630"/>
    </source>
</evidence>
<comment type="cofactor">
    <cofactor evidence="1">
        <name>FMN</name>
        <dbReference type="ChEBI" id="CHEBI:58210"/>
    </cofactor>
</comment>
<dbReference type="AlphaFoldDB" id="A0A0A2FE89"/>
<comment type="similarity">
    <text evidence="3">Belongs to the flavoredoxin family.</text>
</comment>
<dbReference type="SMART" id="SM00903">
    <property type="entry name" value="Flavin_Reduct"/>
    <property type="match status" value="1"/>
</dbReference>
<reference evidence="6 8" key="2">
    <citation type="submission" date="2018-06" db="EMBL/GenBank/DDBJ databases">
        <authorList>
            <consortium name="Pathogen Informatics"/>
            <person name="Doyle S."/>
        </authorList>
    </citation>
    <scope>NUCLEOTIDE SEQUENCE [LARGE SCALE GENOMIC DNA]</scope>
    <source>
        <strain evidence="6 8">NCTC12858</strain>
    </source>
</reference>
<dbReference type="Proteomes" id="UP000030136">
    <property type="component" value="Unassembled WGS sequence"/>
</dbReference>
<dbReference type="EMBL" id="JQJC01000025">
    <property type="protein sequence ID" value="KGN93527.1"/>
    <property type="molecule type" value="Genomic_DNA"/>
</dbReference>
<dbReference type="KEGG" id="pcre:NCTC12858_00977"/>
<dbReference type="PANTHER" id="PTHR43567">
    <property type="entry name" value="FLAVOREDOXIN-RELATED-RELATED"/>
    <property type="match status" value="1"/>
</dbReference>
<protein>
    <submittedName>
        <fullName evidence="5">Flavin reductase</fullName>
    </submittedName>
    <submittedName>
        <fullName evidence="6">Flavoredoxin</fullName>
    </submittedName>
</protein>
<dbReference type="GO" id="GO:0016646">
    <property type="term" value="F:oxidoreductase activity, acting on the CH-NH group of donors, NAD or NADP as acceptor"/>
    <property type="evidence" value="ECO:0007669"/>
    <property type="project" value="UniProtKB-ARBA"/>
</dbReference>
<evidence type="ECO:0000259" key="4">
    <source>
        <dbReference type="SMART" id="SM00903"/>
    </source>
</evidence>
<name>A0A0A2FE89_9PORP</name>
<evidence type="ECO:0000313" key="5">
    <source>
        <dbReference type="EMBL" id="KGN93527.1"/>
    </source>
</evidence>
<dbReference type="GO" id="GO:0010181">
    <property type="term" value="F:FMN binding"/>
    <property type="evidence" value="ECO:0007669"/>
    <property type="project" value="InterPro"/>
</dbReference>
<dbReference type="Proteomes" id="UP000249300">
    <property type="component" value="Chromosome 1"/>
</dbReference>
<dbReference type="SUPFAM" id="SSF50475">
    <property type="entry name" value="FMN-binding split barrel"/>
    <property type="match status" value="1"/>
</dbReference>
<proteinExistence type="inferred from homology"/>
<dbReference type="Gene3D" id="2.30.110.10">
    <property type="entry name" value="Electron Transport, Fmn-binding Protein, Chain A"/>
    <property type="match status" value="1"/>
</dbReference>
<dbReference type="RefSeq" id="WP_023938366.1">
    <property type="nucleotide sequence ID" value="NZ_FUXH01000008.1"/>
</dbReference>